<dbReference type="EMBL" id="ML978282">
    <property type="protein sequence ID" value="KAF2024847.1"/>
    <property type="molecule type" value="Genomic_DNA"/>
</dbReference>
<name>A0A9P4H0K9_9PLEO</name>
<sequence length="165" mass="18084">MANNVFAVSVALNIVSSASHDLLASCNNNELVLANLAIANALLLRGSTQVEGDDVGPVEDEVENIVAKMTETVMFPITTKFKNPQTQSRVAGGKQRTLQTCKMWLSRSENIVAHLAQEWLRSRIAEWDGKSGRHGVSKAVIGNSPALLSLLKRIMMKRRRSSTRV</sequence>
<proteinExistence type="predicted"/>
<protein>
    <submittedName>
        <fullName evidence="1">Uncharacterized protein</fullName>
    </submittedName>
</protein>
<gene>
    <name evidence="1" type="ORF">EK21DRAFT_93731</name>
</gene>
<dbReference type="AlphaFoldDB" id="A0A9P4H0K9"/>
<evidence type="ECO:0000313" key="1">
    <source>
        <dbReference type="EMBL" id="KAF2024847.1"/>
    </source>
</evidence>
<keyword evidence="2" id="KW-1185">Reference proteome</keyword>
<organism evidence="1 2">
    <name type="scientific">Setomelanomma holmii</name>
    <dbReference type="NCBI Taxonomy" id="210430"/>
    <lineage>
        <taxon>Eukaryota</taxon>
        <taxon>Fungi</taxon>
        <taxon>Dikarya</taxon>
        <taxon>Ascomycota</taxon>
        <taxon>Pezizomycotina</taxon>
        <taxon>Dothideomycetes</taxon>
        <taxon>Pleosporomycetidae</taxon>
        <taxon>Pleosporales</taxon>
        <taxon>Pleosporineae</taxon>
        <taxon>Phaeosphaeriaceae</taxon>
        <taxon>Setomelanomma</taxon>
    </lineage>
</organism>
<reference evidence="1" key="1">
    <citation type="journal article" date="2020" name="Stud. Mycol.">
        <title>101 Dothideomycetes genomes: a test case for predicting lifestyles and emergence of pathogens.</title>
        <authorList>
            <person name="Haridas S."/>
            <person name="Albert R."/>
            <person name="Binder M."/>
            <person name="Bloem J."/>
            <person name="Labutti K."/>
            <person name="Salamov A."/>
            <person name="Andreopoulos B."/>
            <person name="Baker S."/>
            <person name="Barry K."/>
            <person name="Bills G."/>
            <person name="Bluhm B."/>
            <person name="Cannon C."/>
            <person name="Castanera R."/>
            <person name="Culley D."/>
            <person name="Daum C."/>
            <person name="Ezra D."/>
            <person name="Gonzalez J."/>
            <person name="Henrissat B."/>
            <person name="Kuo A."/>
            <person name="Liang C."/>
            <person name="Lipzen A."/>
            <person name="Lutzoni F."/>
            <person name="Magnuson J."/>
            <person name="Mondo S."/>
            <person name="Nolan M."/>
            <person name="Ohm R."/>
            <person name="Pangilinan J."/>
            <person name="Park H.-J."/>
            <person name="Ramirez L."/>
            <person name="Alfaro M."/>
            <person name="Sun H."/>
            <person name="Tritt A."/>
            <person name="Yoshinaga Y."/>
            <person name="Zwiers L.-H."/>
            <person name="Turgeon B."/>
            <person name="Goodwin S."/>
            <person name="Spatafora J."/>
            <person name="Crous P."/>
            <person name="Grigoriev I."/>
        </authorList>
    </citation>
    <scope>NUCLEOTIDE SEQUENCE</scope>
    <source>
        <strain evidence="1">CBS 110217</strain>
    </source>
</reference>
<dbReference type="Proteomes" id="UP000799777">
    <property type="component" value="Unassembled WGS sequence"/>
</dbReference>
<evidence type="ECO:0000313" key="2">
    <source>
        <dbReference type="Proteomes" id="UP000799777"/>
    </source>
</evidence>
<accession>A0A9P4H0K9</accession>
<comment type="caution">
    <text evidence="1">The sequence shown here is derived from an EMBL/GenBank/DDBJ whole genome shotgun (WGS) entry which is preliminary data.</text>
</comment>